<dbReference type="Pfam" id="PF00078">
    <property type="entry name" value="RVT_1"/>
    <property type="match status" value="1"/>
</dbReference>
<accession>A0A0H3MNU7</accession>
<dbReference type="SUPFAM" id="SSF56672">
    <property type="entry name" value="DNA/RNA polymerases"/>
    <property type="match status" value="1"/>
</dbReference>
<name>A0A0H3MNU7_ECO7I</name>
<dbReference type="STRING" id="585057.ECIAI39_4900"/>
<dbReference type="PATRIC" id="fig|585057.6.peg.5061"/>
<dbReference type="EMBL" id="CU928164">
    <property type="protein sequence ID" value="CAR20996.1"/>
    <property type="molecule type" value="Genomic_DNA"/>
</dbReference>
<evidence type="ECO:0000259" key="2">
    <source>
        <dbReference type="PROSITE" id="PS50878"/>
    </source>
</evidence>
<dbReference type="HOGENOM" id="CLU_051311_0_0_6"/>
<protein>
    <submittedName>
        <fullName evidence="3">Putative retron-type reverse transcriptase</fullName>
    </submittedName>
</protein>
<organism evidence="3 4">
    <name type="scientific">Escherichia coli O7:K1 (strain IAI39 / ExPEC)</name>
    <dbReference type="NCBI Taxonomy" id="585057"/>
    <lineage>
        <taxon>Bacteria</taxon>
        <taxon>Pseudomonadati</taxon>
        <taxon>Pseudomonadota</taxon>
        <taxon>Gammaproteobacteria</taxon>
        <taxon>Enterobacterales</taxon>
        <taxon>Enterobacteriaceae</taxon>
        <taxon>Escherichia</taxon>
    </lineage>
</organism>
<dbReference type="PANTHER" id="PTHR34047:SF8">
    <property type="entry name" value="PROTEIN YKFC"/>
    <property type="match status" value="1"/>
</dbReference>
<dbReference type="GO" id="GO:0003964">
    <property type="term" value="F:RNA-directed DNA polymerase activity"/>
    <property type="evidence" value="ECO:0007669"/>
    <property type="project" value="UniProtKB-KW"/>
</dbReference>
<dbReference type="InterPro" id="IPR000477">
    <property type="entry name" value="RT_dom"/>
</dbReference>
<keyword evidence="3" id="KW-0548">Nucleotidyltransferase</keyword>
<evidence type="ECO:0000313" key="4">
    <source>
        <dbReference type="Proteomes" id="UP000000749"/>
    </source>
</evidence>
<dbReference type="InterPro" id="IPR051083">
    <property type="entry name" value="GrpII_Intron_Splice-Mob/Def"/>
</dbReference>
<dbReference type="PANTHER" id="PTHR34047">
    <property type="entry name" value="NUCLEAR INTRON MATURASE 1, MITOCHONDRIAL-RELATED"/>
    <property type="match status" value="1"/>
</dbReference>
<dbReference type="KEGG" id="ect:ECIAI39_4900"/>
<gene>
    <name evidence="3" type="ordered locus">ECIAI39_4900</name>
</gene>
<evidence type="ECO:0000256" key="1">
    <source>
        <dbReference type="ARBA" id="ARBA00034120"/>
    </source>
</evidence>
<feature type="domain" description="Reverse transcriptase" evidence="2">
    <location>
        <begin position="53"/>
        <end position="281"/>
    </location>
</feature>
<dbReference type="PROSITE" id="PS50878">
    <property type="entry name" value="RT_POL"/>
    <property type="match status" value="1"/>
</dbReference>
<evidence type="ECO:0000313" key="3">
    <source>
        <dbReference type="EMBL" id="CAR20996.1"/>
    </source>
</evidence>
<proteinExistence type="inferred from homology"/>
<reference evidence="4" key="1">
    <citation type="journal article" date="2009" name="PLoS Genet.">
        <title>Organised genome dynamics in the Escherichia coli species results in highly diverse adaptive paths.</title>
        <authorList>
            <person name="Touchon M."/>
            <person name="Hoede C."/>
            <person name="Tenaillon O."/>
            <person name="Barbe V."/>
            <person name="Baeriswyl S."/>
            <person name="Bidet P."/>
            <person name="Bingen E."/>
            <person name="Bonacorsi S."/>
            <person name="Bouchier C."/>
            <person name="Bouvet O."/>
            <person name="Calteau A."/>
            <person name="Chiapello H."/>
            <person name="Clermont O."/>
            <person name="Cruveiller S."/>
            <person name="Danchin A."/>
            <person name="Diard M."/>
            <person name="Dossat C."/>
            <person name="Karoui M.E."/>
            <person name="Frapy E."/>
            <person name="Garry L."/>
            <person name="Ghigo J.M."/>
            <person name="Gilles A.M."/>
            <person name="Johnson J."/>
            <person name="Le Bouguenec C."/>
            <person name="Lescat M."/>
            <person name="Mangenot S."/>
            <person name="Martinez-Jehanne V."/>
            <person name="Matic I."/>
            <person name="Nassif X."/>
            <person name="Oztas S."/>
            <person name="Petit M.A."/>
            <person name="Pichon C."/>
            <person name="Rouy Z."/>
            <person name="Ruf C.S."/>
            <person name="Schneider D."/>
            <person name="Tourret J."/>
            <person name="Vacherie B."/>
            <person name="Vallenet D."/>
            <person name="Medigue C."/>
            <person name="Rocha E.P.C."/>
            <person name="Denamur E."/>
        </authorList>
    </citation>
    <scope>NUCLEOTIDE SEQUENCE [LARGE SCALE GENOMIC DNA]</scope>
    <source>
        <strain evidence="4">IAI39 / ExPEC</strain>
    </source>
</reference>
<sequence length="458" mass="52696">MTMNASRVFKKSFSKKNLLKVYNEKIKESGAIGIDRIRPSKLDLTIKNEITFIFEKVNCGNYKFTAYKEKLISKGANSIPRQISIPTARDRITLRALCECLTEIYPNSRLKLPHTVIDLLKNALNSDLYAEYAKIDLKSFYPSIEHKLIFNAIKNKIRKKEIRQLITSSLIVPTVSGSTGSKGVPNNTRGVPQGLAISNILAEISLSDFDNEINKMHDIWYMRYVDDILILTQKDQATKIASHIIDKLQSLNLNPHPLNEENSKSKVGSLDESFNFLGYHIKNRELLIKHESILRFESSLAKIFTAYRHALLQAKNKRDKERAVAYCQWKLNLRITGCVFEGKRLGWVSYFSQITSTAQLRAVNHTINNLIRRFGLSSEIKPKSLIKTFYELRRGRAETFKYIPNFDNLHISQKREIVSMWIGKENEKKLSNSEIERKFKFKIAKSVKELEEDISGIS</sequence>
<dbReference type="Proteomes" id="UP000000749">
    <property type="component" value="Chromosome"/>
</dbReference>
<dbReference type="InterPro" id="IPR043502">
    <property type="entry name" value="DNA/RNA_pol_sf"/>
</dbReference>
<keyword evidence="3" id="KW-0695">RNA-directed DNA polymerase</keyword>
<dbReference type="AlphaFoldDB" id="A0A0H3MNU7"/>
<keyword evidence="3" id="KW-0808">Transferase</keyword>
<comment type="similarity">
    <text evidence="1">Belongs to the bacterial reverse transcriptase family.</text>
</comment>